<sequence>MTGQAACPAPVSGSVASGSATLRAAAWPVMISLAVAGCVPFGPSGPDSYRDTDAPIGATTRFDAADFAGDWVLVASFDPIRQGVVAFRHDADRQTLTLTSDVIAERAGVYDISRAGVLRDPADPEGTLVVMWVDEAFRTAALGTVAGDFGVVLNRGNDTPGDRAAAAREVLAFYGWDISRLKRTFP</sequence>
<evidence type="ECO:0008006" key="3">
    <source>
        <dbReference type="Google" id="ProtNLM"/>
    </source>
</evidence>
<proteinExistence type="predicted"/>
<dbReference type="Proteomes" id="UP001138661">
    <property type="component" value="Unassembled WGS sequence"/>
</dbReference>
<gene>
    <name evidence="1" type="ORF">KX928_11740</name>
</gene>
<name>A0A9X1FV00_9RHOB</name>
<organism evidence="1 2">
    <name type="scientific">Roseobacter insulae</name>
    <dbReference type="NCBI Taxonomy" id="2859783"/>
    <lineage>
        <taxon>Bacteria</taxon>
        <taxon>Pseudomonadati</taxon>
        <taxon>Pseudomonadota</taxon>
        <taxon>Alphaproteobacteria</taxon>
        <taxon>Rhodobacterales</taxon>
        <taxon>Roseobacteraceae</taxon>
        <taxon>Roseobacter</taxon>
    </lineage>
</organism>
<evidence type="ECO:0000313" key="2">
    <source>
        <dbReference type="Proteomes" id="UP001138661"/>
    </source>
</evidence>
<dbReference type="AlphaFoldDB" id="A0A9X1FV00"/>
<comment type="caution">
    <text evidence="1">The sequence shown here is derived from an EMBL/GenBank/DDBJ whole genome shotgun (WGS) entry which is preliminary data.</text>
</comment>
<reference evidence="1" key="1">
    <citation type="submission" date="2021-07" db="EMBL/GenBank/DDBJ databases">
        <title>Roseobacter insulae sp. nov., isolated from a tidal flat.</title>
        <authorList>
            <person name="Park S."/>
            <person name="Yoon J.-H."/>
        </authorList>
    </citation>
    <scope>NUCLEOTIDE SEQUENCE</scope>
    <source>
        <strain evidence="1">YSTF-M11</strain>
    </source>
</reference>
<keyword evidence="2" id="KW-1185">Reference proteome</keyword>
<evidence type="ECO:0000313" key="1">
    <source>
        <dbReference type="EMBL" id="MBW4708455.1"/>
    </source>
</evidence>
<accession>A0A9X1FV00</accession>
<protein>
    <recommendedName>
        <fullName evidence="3">Lipocalin/cytosolic fatty-acid binding domain-containing protein</fullName>
    </recommendedName>
</protein>
<dbReference type="EMBL" id="JAHXDN010000003">
    <property type="protein sequence ID" value="MBW4708455.1"/>
    <property type="molecule type" value="Genomic_DNA"/>
</dbReference>
<dbReference type="RefSeq" id="WP_219502318.1">
    <property type="nucleotide sequence ID" value="NZ_JAHXDN010000003.1"/>
</dbReference>